<comment type="caution">
    <text evidence="2">The sequence shown here is derived from an EMBL/GenBank/DDBJ whole genome shotgun (WGS) entry which is preliminary data.</text>
</comment>
<feature type="region of interest" description="Disordered" evidence="1">
    <location>
        <begin position="224"/>
        <end position="243"/>
    </location>
</feature>
<organism evidence="2 3">
    <name type="scientific">Lepraria neglecta</name>
    <dbReference type="NCBI Taxonomy" id="209136"/>
    <lineage>
        <taxon>Eukaryota</taxon>
        <taxon>Fungi</taxon>
        <taxon>Dikarya</taxon>
        <taxon>Ascomycota</taxon>
        <taxon>Pezizomycotina</taxon>
        <taxon>Lecanoromycetes</taxon>
        <taxon>OSLEUM clade</taxon>
        <taxon>Lecanoromycetidae</taxon>
        <taxon>Lecanorales</taxon>
        <taxon>Lecanorineae</taxon>
        <taxon>Stereocaulaceae</taxon>
        <taxon>Lepraria</taxon>
    </lineage>
</organism>
<keyword evidence="3" id="KW-1185">Reference proteome</keyword>
<reference evidence="2" key="1">
    <citation type="submission" date="2022-11" db="EMBL/GenBank/DDBJ databases">
        <title>Chromosomal genome sequence assembly and mating type (MAT) locus characterization of the leprose asexual lichenized fungus Lepraria neglecta (Nyl.) Erichsen.</title>
        <authorList>
            <person name="Allen J.L."/>
            <person name="Pfeffer B."/>
        </authorList>
    </citation>
    <scope>NUCLEOTIDE SEQUENCE</scope>
    <source>
        <strain evidence="2">Allen 5258</strain>
    </source>
</reference>
<proteinExistence type="predicted"/>
<gene>
    <name evidence="2" type="ORF">OEA41_009494</name>
</gene>
<sequence length="243" mass="25650">MSNLGILSYAQIGKIYDKITTAYEPDELSTGHCYHTNWSPINYTEFYYPTPDYDTRQLPAQLKAHNQNSPAPIQSGDDEQNDPAGATALGPGEDTAKYSQEGSKPSNPAHNGQDDPAGDTVEILGDDIGGAKSDVTGFMQISNLAATSSAKSLQYAAETNSDGSRFPSPSIRTDNDEVLGAAYAGDAPLHEGPDGIVVLGTLILPPGPQTTPSGHIISRRGDNKKLETAGGSTDNTLRPCGIR</sequence>
<dbReference type="AlphaFoldDB" id="A0AAD9Z5Y1"/>
<evidence type="ECO:0000313" key="3">
    <source>
        <dbReference type="Proteomes" id="UP001276659"/>
    </source>
</evidence>
<evidence type="ECO:0000313" key="2">
    <source>
        <dbReference type="EMBL" id="KAK3170108.1"/>
    </source>
</evidence>
<dbReference type="EMBL" id="JASNWA010000009">
    <property type="protein sequence ID" value="KAK3170108.1"/>
    <property type="molecule type" value="Genomic_DNA"/>
</dbReference>
<feature type="compositionally biased region" description="Polar residues" evidence="1">
    <location>
        <begin position="97"/>
        <end position="110"/>
    </location>
</feature>
<protein>
    <submittedName>
        <fullName evidence="2">Uncharacterized protein</fullName>
    </submittedName>
</protein>
<accession>A0AAD9Z5Y1</accession>
<dbReference type="Proteomes" id="UP001276659">
    <property type="component" value="Unassembled WGS sequence"/>
</dbReference>
<evidence type="ECO:0000256" key="1">
    <source>
        <dbReference type="SAM" id="MobiDB-lite"/>
    </source>
</evidence>
<feature type="region of interest" description="Disordered" evidence="1">
    <location>
        <begin position="65"/>
        <end position="128"/>
    </location>
</feature>
<name>A0AAD9Z5Y1_9LECA</name>